<keyword evidence="8" id="KW-1185">Reference proteome</keyword>
<keyword evidence="2" id="KW-0805">Transcription regulation</keyword>
<reference evidence="7" key="1">
    <citation type="journal article" date="2023" name="IMA Fungus">
        <title>Comparative genomic study of the Penicillium genus elucidates a diverse pangenome and 15 lateral gene transfer events.</title>
        <authorList>
            <person name="Petersen C."/>
            <person name="Sorensen T."/>
            <person name="Nielsen M.R."/>
            <person name="Sondergaard T.E."/>
            <person name="Sorensen J.L."/>
            <person name="Fitzpatrick D.A."/>
            <person name="Frisvad J.C."/>
            <person name="Nielsen K.L."/>
        </authorList>
    </citation>
    <scope>NUCLEOTIDE SEQUENCE</scope>
    <source>
        <strain evidence="7">IBT 17514</strain>
    </source>
</reference>
<keyword evidence="5" id="KW-0539">Nucleus</keyword>
<proteinExistence type="predicted"/>
<evidence type="ECO:0000313" key="7">
    <source>
        <dbReference type="EMBL" id="KAJ5734117.1"/>
    </source>
</evidence>
<comment type="subcellular location">
    <subcellularLocation>
        <location evidence="1">Nucleus</location>
    </subcellularLocation>
</comment>
<sequence>MGHGLLRMLDGKGQTYDGLILIPTKHDLHCCRFPLPFHLHIETISANTQVTARKTAQLENRLNNLIEKLEAGGGESSIAHSSRPSSQSHRPPHRAIRSIAITNTTSPPSHTARSPYTEPSLGDQADVPQNGPTSIPNTYNYHGPIGCVCRPLPGVAQGPLDSDEALLRVYREELMPGYPFVIVSKDTTAQDLQATRPFLMACIRMVASIRNTRSTQGQMYQLMSYVSDHMLIRSERSMDLLAGIVVMISWHNYHCLLHGQLQNLISLAMTLVAELGLKRPSGWQERTRLMVMNLTTAKERTNEERRLLLAVWHLSSCVSIGLQQLDPMRYSTYIQQCMSELEEADELESDAYLVQLVKIQHLSEKIACLDGRYDVDTESERIDKAPISGYILAFEAELEMIHKTMPRRLKTNGLLQLQRNTVRIRLNEPPRVDASLLASLATSMTTSAPTPNTSPLDGFYRSHAALKQWFDDFLASPPPSSYYCLPLPFSMIIIYAVVILGRWAKLCGPGPGSQPLATPEPSDPSGSYNNPMLAPLTPASSTLNDSTSSRGEYKLVSALARLKLQLTTQPGLSLDVNGILGMLCDRLERVGAFLAGHDTASEARVPNIWMLKAAKLRIVQFKLQQWADLVERGDENEEEDSDNSEYHNEIVETGRGVGKYGEMPDPESHTMSSPDNQLEEAAVAMADRLAGMDSFMYPDDWANWGFSFDFNIENLL</sequence>
<reference evidence="7" key="2">
    <citation type="submission" date="2023-01" db="EMBL/GenBank/DDBJ databases">
        <authorList>
            <person name="Petersen C."/>
        </authorList>
    </citation>
    <scope>NUCLEOTIDE SEQUENCE</scope>
    <source>
        <strain evidence="7">IBT 17514</strain>
    </source>
</reference>
<evidence type="ECO:0000256" key="5">
    <source>
        <dbReference type="ARBA" id="ARBA00023242"/>
    </source>
</evidence>
<dbReference type="Proteomes" id="UP001215712">
    <property type="component" value="Unassembled WGS sequence"/>
</dbReference>
<keyword evidence="3" id="KW-0238">DNA-binding</keyword>
<dbReference type="GO" id="GO:0000976">
    <property type="term" value="F:transcription cis-regulatory region binding"/>
    <property type="evidence" value="ECO:0007669"/>
    <property type="project" value="TreeGrafter"/>
</dbReference>
<organism evidence="7 8">
    <name type="scientific">Penicillium malachiteum</name>
    <dbReference type="NCBI Taxonomy" id="1324776"/>
    <lineage>
        <taxon>Eukaryota</taxon>
        <taxon>Fungi</taxon>
        <taxon>Dikarya</taxon>
        <taxon>Ascomycota</taxon>
        <taxon>Pezizomycotina</taxon>
        <taxon>Eurotiomycetes</taxon>
        <taxon>Eurotiomycetidae</taxon>
        <taxon>Eurotiales</taxon>
        <taxon>Aspergillaceae</taxon>
        <taxon>Penicillium</taxon>
    </lineage>
</organism>
<dbReference type="GO" id="GO:0000981">
    <property type="term" value="F:DNA-binding transcription factor activity, RNA polymerase II-specific"/>
    <property type="evidence" value="ECO:0007669"/>
    <property type="project" value="TreeGrafter"/>
</dbReference>
<dbReference type="EMBL" id="JAQJAN010000003">
    <property type="protein sequence ID" value="KAJ5734117.1"/>
    <property type="molecule type" value="Genomic_DNA"/>
</dbReference>
<evidence type="ECO:0008006" key="9">
    <source>
        <dbReference type="Google" id="ProtNLM"/>
    </source>
</evidence>
<feature type="region of interest" description="Disordered" evidence="6">
    <location>
        <begin position="511"/>
        <end position="534"/>
    </location>
</feature>
<evidence type="ECO:0000256" key="2">
    <source>
        <dbReference type="ARBA" id="ARBA00023015"/>
    </source>
</evidence>
<feature type="compositionally biased region" description="Polar residues" evidence="6">
    <location>
        <begin position="100"/>
        <end position="114"/>
    </location>
</feature>
<keyword evidence="4" id="KW-0804">Transcription</keyword>
<name>A0AAD6HTG6_9EURO</name>
<dbReference type="PANTHER" id="PTHR31845">
    <property type="entry name" value="FINGER DOMAIN PROTEIN, PUTATIVE-RELATED"/>
    <property type="match status" value="1"/>
</dbReference>
<feature type="region of interest" description="Disordered" evidence="6">
    <location>
        <begin position="73"/>
        <end position="136"/>
    </location>
</feature>
<dbReference type="GO" id="GO:0005634">
    <property type="term" value="C:nucleus"/>
    <property type="evidence" value="ECO:0007669"/>
    <property type="project" value="UniProtKB-SubCell"/>
</dbReference>
<evidence type="ECO:0000256" key="3">
    <source>
        <dbReference type="ARBA" id="ARBA00023125"/>
    </source>
</evidence>
<comment type="caution">
    <text evidence="7">The sequence shown here is derived from an EMBL/GenBank/DDBJ whole genome shotgun (WGS) entry which is preliminary data.</text>
</comment>
<feature type="compositionally biased region" description="Low complexity" evidence="6">
    <location>
        <begin position="76"/>
        <end position="89"/>
    </location>
</feature>
<evidence type="ECO:0000256" key="6">
    <source>
        <dbReference type="SAM" id="MobiDB-lite"/>
    </source>
</evidence>
<evidence type="ECO:0000313" key="8">
    <source>
        <dbReference type="Proteomes" id="UP001215712"/>
    </source>
</evidence>
<accession>A0AAD6HTG6</accession>
<dbReference type="InterPro" id="IPR051089">
    <property type="entry name" value="prtT"/>
</dbReference>
<dbReference type="AlphaFoldDB" id="A0AAD6HTG6"/>
<gene>
    <name evidence="7" type="ORF">N7493_002903</name>
</gene>
<dbReference type="CDD" id="cd12148">
    <property type="entry name" value="fungal_TF_MHR"/>
    <property type="match status" value="1"/>
</dbReference>
<evidence type="ECO:0000256" key="4">
    <source>
        <dbReference type="ARBA" id="ARBA00023163"/>
    </source>
</evidence>
<protein>
    <recommendedName>
        <fullName evidence="9">Transcription factor domain-containing protein</fullName>
    </recommendedName>
</protein>
<evidence type="ECO:0000256" key="1">
    <source>
        <dbReference type="ARBA" id="ARBA00004123"/>
    </source>
</evidence>
<dbReference type="PANTHER" id="PTHR31845:SF10">
    <property type="entry name" value="ZN(II)2CYS6 TRANSCRIPTION FACTOR (EUROFUNG)"/>
    <property type="match status" value="1"/>
</dbReference>